<evidence type="ECO:0000256" key="6">
    <source>
        <dbReference type="ARBA" id="ARBA00023136"/>
    </source>
</evidence>
<dbReference type="STRING" id="360411.AC812_00450"/>
<dbReference type="Proteomes" id="UP000050514">
    <property type="component" value="Unassembled WGS sequence"/>
</dbReference>
<feature type="transmembrane region" description="Helical" evidence="7">
    <location>
        <begin position="121"/>
        <end position="150"/>
    </location>
</feature>
<dbReference type="GO" id="GO:0005886">
    <property type="term" value="C:plasma membrane"/>
    <property type="evidence" value="ECO:0007669"/>
    <property type="project" value="UniProtKB-SubCell"/>
</dbReference>
<dbReference type="PANTHER" id="PTHR33778">
    <property type="entry name" value="PROTEIN MGTC"/>
    <property type="match status" value="1"/>
</dbReference>
<name>A0A0P6XA11_9CHLR</name>
<feature type="transmembrane region" description="Helical" evidence="7">
    <location>
        <begin position="26"/>
        <end position="43"/>
    </location>
</feature>
<dbReference type="OrthoDB" id="9811198at2"/>
<keyword evidence="6 7" id="KW-0472">Membrane</keyword>
<dbReference type="PATRIC" id="fig|360411.5.peg.1694"/>
<evidence type="ECO:0000256" key="7">
    <source>
        <dbReference type="SAM" id="Phobius"/>
    </source>
</evidence>
<comment type="caution">
    <text evidence="9">The sequence shown here is derived from an EMBL/GenBank/DDBJ whole genome shotgun (WGS) entry which is preliminary data.</text>
</comment>
<protein>
    <recommendedName>
        <fullName evidence="8">ACT domain-containing protein</fullName>
    </recommendedName>
</protein>
<comment type="similarity">
    <text evidence="2">Belongs to the MgtC/SapB family.</text>
</comment>
<evidence type="ECO:0000256" key="4">
    <source>
        <dbReference type="ARBA" id="ARBA00022692"/>
    </source>
</evidence>
<sequence length="241" mass="26491">MGVFSKLLEYLFYSLQETQMISETDILVRILIATALGAVIGFERERQNQPAGWRTHIVLVVGATLAMTLSINLAMQFHQYAPNGDPARLAAQVISGIGFLGAGAILRYGPNVKGLTTAASLWTMAVVGLAVGAGYYIPAAAATGLLLVVLELLDLAEKKLFGPDLAVTVELHLQDRPNALKDINKIWKKHKLNAKIVSIRKNIKNKRLEVEVSFRSRKTDLYELITTEMNELEGLESFKIS</sequence>
<dbReference type="PRINTS" id="PR01837">
    <property type="entry name" value="MGTCSAPBPROT"/>
</dbReference>
<keyword evidence="5 7" id="KW-1133">Transmembrane helix</keyword>
<keyword evidence="4 7" id="KW-0812">Transmembrane</keyword>
<comment type="subcellular location">
    <subcellularLocation>
        <location evidence="1">Cell membrane</location>
        <topology evidence="1">Multi-pass membrane protein</topology>
    </subcellularLocation>
</comment>
<evidence type="ECO:0000256" key="5">
    <source>
        <dbReference type="ARBA" id="ARBA00022989"/>
    </source>
</evidence>
<dbReference type="InterPro" id="IPR003416">
    <property type="entry name" value="MgtC/SapB/SrpB/YhiD_fam"/>
</dbReference>
<reference evidence="9 10" key="1">
    <citation type="submission" date="2015-07" db="EMBL/GenBank/DDBJ databases">
        <title>Draft genome of Bellilinea caldifistulae DSM 17877.</title>
        <authorList>
            <person name="Hemp J."/>
            <person name="Ward L.M."/>
            <person name="Pace L.A."/>
            <person name="Fischer W.W."/>
        </authorList>
    </citation>
    <scope>NUCLEOTIDE SEQUENCE [LARGE SCALE GENOMIC DNA]</scope>
    <source>
        <strain evidence="9 10">GOMI-1</strain>
    </source>
</reference>
<feature type="transmembrane region" description="Helical" evidence="7">
    <location>
        <begin position="55"/>
        <end position="77"/>
    </location>
</feature>
<proteinExistence type="inferred from homology"/>
<accession>A0A0P6XA11</accession>
<feature type="domain" description="ACT" evidence="8">
    <location>
        <begin position="168"/>
        <end position="241"/>
    </location>
</feature>
<dbReference type="AlphaFoldDB" id="A0A0P6XA11"/>
<evidence type="ECO:0000259" key="8">
    <source>
        <dbReference type="PROSITE" id="PS51671"/>
    </source>
</evidence>
<organism evidence="9 10">
    <name type="scientific">Bellilinea caldifistulae</name>
    <dbReference type="NCBI Taxonomy" id="360411"/>
    <lineage>
        <taxon>Bacteria</taxon>
        <taxon>Bacillati</taxon>
        <taxon>Chloroflexota</taxon>
        <taxon>Anaerolineae</taxon>
        <taxon>Anaerolineales</taxon>
        <taxon>Anaerolineaceae</taxon>
        <taxon>Bellilinea</taxon>
    </lineage>
</organism>
<dbReference type="InterPro" id="IPR002912">
    <property type="entry name" value="ACT_dom"/>
</dbReference>
<feature type="transmembrane region" description="Helical" evidence="7">
    <location>
        <begin position="89"/>
        <end position="109"/>
    </location>
</feature>
<dbReference type="PROSITE" id="PS51671">
    <property type="entry name" value="ACT"/>
    <property type="match status" value="1"/>
</dbReference>
<dbReference type="Pfam" id="PF02308">
    <property type="entry name" value="MgtC"/>
    <property type="match status" value="1"/>
</dbReference>
<evidence type="ECO:0000313" key="10">
    <source>
        <dbReference type="Proteomes" id="UP000050514"/>
    </source>
</evidence>
<evidence type="ECO:0000256" key="1">
    <source>
        <dbReference type="ARBA" id="ARBA00004651"/>
    </source>
</evidence>
<evidence type="ECO:0000256" key="2">
    <source>
        <dbReference type="ARBA" id="ARBA00009298"/>
    </source>
</evidence>
<evidence type="ECO:0000313" key="9">
    <source>
        <dbReference type="EMBL" id="KPL78908.1"/>
    </source>
</evidence>
<dbReference type="PANTHER" id="PTHR33778:SF1">
    <property type="entry name" value="MAGNESIUM TRANSPORTER YHID-RELATED"/>
    <property type="match status" value="1"/>
</dbReference>
<evidence type="ECO:0000256" key="3">
    <source>
        <dbReference type="ARBA" id="ARBA00022475"/>
    </source>
</evidence>
<dbReference type="EMBL" id="LGHJ01000002">
    <property type="protein sequence ID" value="KPL78908.1"/>
    <property type="molecule type" value="Genomic_DNA"/>
</dbReference>
<keyword evidence="10" id="KW-1185">Reference proteome</keyword>
<keyword evidence="3" id="KW-1003">Cell membrane</keyword>
<dbReference type="InterPro" id="IPR049177">
    <property type="entry name" value="MgtC_SapB_SrpB_YhiD_N"/>
</dbReference>
<gene>
    <name evidence="9" type="ORF">AC812_00450</name>
</gene>